<evidence type="ECO:0000313" key="2">
    <source>
        <dbReference type="Proteomes" id="UP000053825"/>
    </source>
</evidence>
<keyword evidence="2" id="KW-1185">Reference proteome</keyword>
<name>A0A0L7QZD8_9HYME</name>
<dbReference type="EMBL" id="KQ414681">
    <property type="protein sequence ID" value="KOC63985.1"/>
    <property type="molecule type" value="Genomic_DNA"/>
</dbReference>
<reference evidence="1 2" key="1">
    <citation type="submission" date="2015-07" db="EMBL/GenBank/DDBJ databases">
        <title>The genome of Habropoda laboriosa.</title>
        <authorList>
            <person name="Pan H."/>
            <person name="Kapheim K."/>
        </authorList>
    </citation>
    <scope>NUCLEOTIDE SEQUENCE [LARGE SCALE GENOMIC DNA]</scope>
    <source>
        <strain evidence="1">0110345459</strain>
    </source>
</reference>
<protein>
    <submittedName>
        <fullName evidence="1">Uncharacterized protein</fullName>
    </submittedName>
</protein>
<evidence type="ECO:0000313" key="1">
    <source>
        <dbReference type="EMBL" id="KOC63985.1"/>
    </source>
</evidence>
<accession>A0A0L7QZD8</accession>
<gene>
    <name evidence="1" type="ORF">WH47_01300</name>
</gene>
<dbReference type="AlphaFoldDB" id="A0A0L7QZD8"/>
<organism evidence="1 2">
    <name type="scientific">Habropoda laboriosa</name>
    <dbReference type="NCBI Taxonomy" id="597456"/>
    <lineage>
        <taxon>Eukaryota</taxon>
        <taxon>Metazoa</taxon>
        <taxon>Ecdysozoa</taxon>
        <taxon>Arthropoda</taxon>
        <taxon>Hexapoda</taxon>
        <taxon>Insecta</taxon>
        <taxon>Pterygota</taxon>
        <taxon>Neoptera</taxon>
        <taxon>Endopterygota</taxon>
        <taxon>Hymenoptera</taxon>
        <taxon>Apocrita</taxon>
        <taxon>Aculeata</taxon>
        <taxon>Apoidea</taxon>
        <taxon>Anthophila</taxon>
        <taxon>Apidae</taxon>
        <taxon>Habropoda</taxon>
    </lineage>
</organism>
<dbReference type="Proteomes" id="UP000053825">
    <property type="component" value="Unassembled WGS sequence"/>
</dbReference>
<proteinExistence type="predicted"/>
<sequence>MIRKNGRPSQIQITGVLHEVRWKLVLGIEGGAQGNCYTPFTSIYSVSSLPNIYPLSIPVYSPFWLL</sequence>